<dbReference type="Gene3D" id="1.10.10.10">
    <property type="entry name" value="Winged helix-like DNA-binding domain superfamily/Winged helix DNA-binding domain"/>
    <property type="match status" value="1"/>
</dbReference>
<keyword evidence="6" id="KW-1185">Reference proteome</keyword>
<dbReference type="PRINTS" id="PR00035">
    <property type="entry name" value="HTHGNTR"/>
</dbReference>
<dbReference type="InterPro" id="IPR036390">
    <property type="entry name" value="WH_DNA-bd_sf"/>
</dbReference>
<dbReference type="SMART" id="SM00866">
    <property type="entry name" value="UTRA"/>
    <property type="match status" value="1"/>
</dbReference>
<name>A0ABR7NLI1_9FIRM</name>
<dbReference type="InterPro" id="IPR050679">
    <property type="entry name" value="Bact_HTH_transcr_reg"/>
</dbReference>
<evidence type="ECO:0000256" key="3">
    <source>
        <dbReference type="ARBA" id="ARBA00023163"/>
    </source>
</evidence>
<evidence type="ECO:0000259" key="4">
    <source>
        <dbReference type="PROSITE" id="PS50949"/>
    </source>
</evidence>
<dbReference type="CDD" id="cd07377">
    <property type="entry name" value="WHTH_GntR"/>
    <property type="match status" value="1"/>
</dbReference>
<evidence type="ECO:0000313" key="6">
    <source>
        <dbReference type="Proteomes" id="UP000658131"/>
    </source>
</evidence>
<dbReference type="PROSITE" id="PS50949">
    <property type="entry name" value="HTH_GNTR"/>
    <property type="match status" value="1"/>
</dbReference>
<dbReference type="EMBL" id="JACRTB010000025">
    <property type="protein sequence ID" value="MBC8577266.1"/>
    <property type="molecule type" value="Genomic_DNA"/>
</dbReference>
<evidence type="ECO:0000313" key="5">
    <source>
        <dbReference type="EMBL" id="MBC8577266.1"/>
    </source>
</evidence>
<dbReference type="InterPro" id="IPR036388">
    <property type="entry name" value="WH-like_DNA-bd_sf"/>
</dbReference>
<dbReference type="RefSeq" id="WP_262400728.1">
    <property type="nucleotide sequence ID" value="NZ_JACRTB010000025.1"/>
</dbReference>
<dbReference type="InterPro" id="IPR000524">
    <property type="entry name" value="Tscrpt_reg_HTH_GntR"/>
</dbReference>
<dbReference type="Pfam" id="PF00392">
    <property type="entry name" value="GntR"/>
    <property type="match status" value="1"/>
</dbReference>
<evidence type="ECO:0000256" key="1">
    <source>
        <dbReference type="ARBA" id="ARBA00023015"/>
    </source>
</evidence>
<dbReference type="Gene3D" id="3.40.1410.10">
    <property type="entry name" value="Chorismate lyase-like"/>
    <property type="match status" value="1"/>
</dbReference>
<protein>
    <submittedName>
        <fullName evidence="5">GntR family transcriptional regulator</fullName>
    </submittedName>
</protein>
<keyword evidence="2" id="KW-0238">DNA-binding</keyword>
<keyword evidence="3" id="KW-0804">Transcription</keyword>
<dbReference type="PANTHER" id="PTHR44846">
    <property type="entry name" value="MANNOSYL-D-GLYCERATE TRANSPORT/METABOLISM SYSTEM REPRESSOR MNGR-RELATED"/>
    <property type="match status" value="1"/>
</dbReference>
<organism evidence="5 6">
    <name type="scientific">Yanshouia hominis</name>
    <dbReference type="NCBI Taxonomy" id="2763673"/>
    <lineage>
        <taxon>Bacteria</taxon>
        <taxon>Bacillati</taxon>
        <taxon>Bacillota</taxon>
        <taxon>Clostridia</taxon>
        <taxon>Eubacteriales</taxon>
        <taxon>Oscillospiraceae</taxon>
        <taxon>Yanshouia</taxon>
    </lineage>
</organism>
<dbReference type="SMART" id="SM00345">
    <property type="entry name" value="HTH_GNTR"/>
    <property type="match status" value="1"/>
</dbReference>
<keyword evidence="1" id="KW-0805">Transcription regulation</keyword>
<dbReference type="Pfam" id="PF07702">
    <property type="entry name" value="UTRA"/>
    <property type="match status" value="1"/>
</dbReference>
<evidence type="ECO:0000256" key="2">
    <source>
        <dbReference type="ARBA" id="ARBA00023125"/>
    </source>
</evidence>
<dbReference type="SUPFAM" id="SSF64288">
    <property type="entry name" value="Chorismate lyase-like"/>
    <property type="match status" value="1"/>
</dbReference>
<dbReference type="InterPro" id="IPR011663">
    <property type="entry name" value="UTRA"/>
</dbReference>
<dbReference type="InterPro" id="IPR028978">
    <property type="entry name" value="Chorismate_lyase_/UTRA_dom_sf"/>
</dbReference>
<dbReference type="Proteomes" id="UP000658131">
    <property type="component" value="Unassembled WGS sequence"/>
</dbReference>
<reference evidence="5 6" key="1">
    <citation type="submission" date="2020-08" db="EMBL/GenBank/DDBJ databases">
        <title>Genome public.</title>
        <authorList>
            <person name="Liu C."/>
            <person name="Sun Q."/>
        </authorList>
    </citation>
    <scope>NUCLEOTIDE SEQUENCE [LARGE SCALE GENOMIC DNA]</scope>
    <source>
        <strain evidence="5 6">BX1</strain>
    </source>
</reference>
<dbReference type="SUPFAM" id="SSF46785">
    <property type="entry name" value="Winged helix' DNA-binding domain"/>
    <property type="match status" value="1"/>
</dbReference>
<gene>
    <name evidence="5" type="ORF">H8717_12715</name>
</gene>
<proteinExistence type="predicted"/>
<comment type="caution">
    <text evidence="5">The sequence shown here is derived from an EMBL/GenBank/DDBJ whole genome shotgun (WGS) entry which is preliminary data.</text>
</comment>
<feature type="domain" description="HTH gntR-type" evidence="4">
    <location>
        <begin position="3"/>
        <end position="71"/>
    </location>
</feature>
<dbReference type="PANTHER" id="PTHR44846:SF17">
    <property type="entry name" value="GNTR-FAMILY TRANSCRIPTIONAL REGULATOR"/>
    <property type="match status" value="1"/>
</dbReference>
<sequence>MRDPAYQKVVFGLLEQIRNGMLLPGDKLKGEIQLAAELGVSRSTLREGLRLLQEAGYLQIKNGVGSFVRLPDGLIQNRLTTLESVGKMIERAGFQADSICRSVIHRTPEPGWRTALELSNEEKVVEILRERRADLHTVAVSLTIFPEQLVHDGFDQGISGSIFENLEHRFDRVVHYAVTRILAPNPNSTQDKRIIEQLNSPTVLLEQLHFDSNDVPVFLSLDYILTQEMKLTIRRERI</sequence>
<accession>A0ABR7NLI1</accession>